<sequence>MKRRFPCECGSGKYYDSCCSPPTEVWFRPMEGPEEYEEMLNKLIVSRKFNMRFRGLRQFYGDELIAYKLKNPSSSSRNIFLEIIAEYFTTYLEDKCPSSWNECDHEFWEEFFYSFYPSTIKISPKQNEVKRFLNECKKFVHWLDKHIGTSFYSYIEELCAEAASELLECEKLINKLYLHTFPNIHKRDFDIIAELDAHEQNYNFVDDKVAIFEVQDKNGPITIARAHDDKSNYQILGLPIEIITPGMIICGFIGKEESSWLWTWDHPICVFPRKAKKFLEHVLI</sequence>
<reference evidence="2" key="1">
    <citation type="journal article" date="2019" name="Int. J. Syst. Evol. Microbiol.">
        <title>The Global Catalogue of Microorganisms (GCM) 10K type strain sequencing project: providing services to taxonomists for standard genome sequencing and annotation.</title>
        <authorList>
            <consortium name="The Broad Institute Genomics Platform"/>
            <consortium name="The Broad Institute Genome Sequencing Center for Infectious Disease"/>
            <person name="Wu L."/>
            <person name="Ma J."/>
        </authorList>
    </citation>
    <scope>NUCLEOTIDE SEQUENCE [LARGE SCALE GENOMIC DNA]</scope>
    <source>
        <strain evidence="2">CGMCC 1.12237</strain>
    </source>
</reference>
<protein>
    <recommendedName>
        <fullName evidence="3">SEC-C domain-containing protein</fullName>
    </recommendedName>
</protein>
<evidence type="ECO:0000313" key="2">
    <source>
        <dbReference type="Proteomes" id="UP001596147"/>
    </source>
</evidence>
<gene>
    <name evidence="1" type="ORF">ACFPM4_02265</name>
</gene>
<keyword evidence="2" id="KW-1185">Reference proteome</keyword>
<proteinExistence type="predicted"/>
<name>A0ABW0LCG3_9BACI</name>
<comment type="caution">
    <text evidence="1">The sequence shown here is derived from an EMBL/GenBank/DDBJ whole genome shotgun (WGS) entry which is preliminary data.</text>
</comment>
<accession>A0ABW0LCG3</accession>
<organism evidence="1 2">
    <name type="scientific">Lederbergia graminis</name>
    <dbReference type="NCBI Taxonomy" id="735518"/>
    <lineage>
        <taxon>Bacteria</taxon>
        <taxon>Bacillati</taxon>
        <taxon>Bacillota</taxon>
        <taxon>Bacilli</taxon>
        <taxon>Bacillales</taxon>
        <taxon>Bacillaceae</taxon>
        <taxon>Lederbergia</taxon>
    </lineage>
</organism>
<evidence type="ECO:0000313" key="1">
    <source>
        <dbReference type="EMBL" id="MFC5463573.1"/>
    </source>
</evidence>
<dbReference type="EMBL" id="JBHSMC010000001">
    <property type="protein sequence ID" value="MFC5463573.1"/>
    <property type="molecule type" value="Genomic_DNA"/>
</dbReference>
<evidence type="ECO:0008006" key="3">
    <source>
        <dbReference type="Google" id="ProtNLM"/>
    </source>
</evidence>
<dbReference type="Proteomes" id="UP001596147">
    <property type="component" value="Unassembled WGS sequence"/>
</dbReference>
<dbReference type="RefSeq" id="WP_382347247.1">
    <property type="nucleotide sequence ID" value="NZ_JBHSMC010000001.1"/>
</dbReference>